<gene>
    <name evidence="2" type="ORF">SS1G_05161</name>
</gene>
<keyword evidence="3" id="KW-1185">Reference proteome</keyword>
<dbReference type="GeneID" id="5489915"/>
<feature type="region of interest" description="Disordered" evidence="1">
    <location>
        <begin position="1"/>
        <end position="22"/>
    </location>
</feature>
<name>A7EIL8_SCLS1</name>
<reference evidence="3" key="1">
    <citation type="journal article" date="2011" name="PLoS Genet.">
        <title>Genomic analysis of the necrotrophic fungal pathogens Sclerotinia sclerotiorum and Botrytis cinerea.</title>
        <authorList>
            <person name="Amselem J."/>
            <person name="Cuomo C.A."/>
            <person name="van Kan J.A."/>
            <person name="Viaud M."/>
            <person name="Benito E.P."/>
            <person name="Couloux A."/>
            <person name="Coutinho P.M."/>
            <person name="de Vries R.P."/>
            <person name="Dyer P.S."/>
            <person name="Fillinger S."/>
            <person name="Fournier E."/>
            <person name="Gout L."/>
            <person name="Hahn M."/>
            <person name="Kohn L."/>
            <person name="Lapalu N."/>
            <person name="Plummer K.M."/>
            <person name="Pradier J.M."/>
            <person name="Quevillon E."/>
            <person name="Sharon A."/>
            <person name="Simon A."/>
            <person name="ten Have A."/>
            <person name="Tudzynski B."/>
            <person name="Tudzynski P."/>
            <person name="Wincker P."/>
            <person name="Andrew M."/>
            <person name="Anthouard V."/>
            <person name="Beever R.E."/>
            <person name="Beffa R."/>
            <person name="Benoit I."/>
            <person name="Bouzid O."/>
            <person name="Brault B."/>
            <person name="Chen Z."/>
            <person name="Choquer M."/>
            <person name="Collemare J."/>
            <person name="Cotton P."/>
            <person name="Danchin E.G."/>
            <person name="Da Silva C."/>
            <person name="Gautier A."/>
            <person name="Giraud C."/>
            <person name="Giraud T."/>
            <person name="Gonzalez C."/>
            <person name="Grossetete S."/>
            <person name="Guldener U."/>
            <person name="Henrissat B."/>
            <person name="Howlett B.J."/>
            <person name="Kodira C."/>
            <person name="Kretschmer M."/>
            <person name="Lappartient A."/>
            <person name="Leroch M."/>
            <person name="Levis C."/>
            <person name="Mauceli E."/>
            <person name="Neuveglise C."/>
            <person name="Oeser B."/>
            <person name="Pearson M."/>
            <person name="Poulain J."/>
            <person name="Poussereau N."/>
            <person name="Quesneville H."/>
            <person name="Rascle C."/>
            <person name="Schumacher J."/>
            <person name="Segurens B."/>
            <person name="Sexton A."/>
            <person name="Silva E."/>
            <person name="Sirven C."/>
            <person name="Soanes D.M."/>
            <person name="Talbot N.J."/>
            <person name="Templeton M."/>
            <person name="Yandava C."/>
            <person name="Yarden O."/>
            <person name="Zeng Q."/>
            <person name="Rollins J.A."/>
            <person name="Lebrun M.H."/>
            <person name="Dickman M."/>
        </authorList>
    </citation>
    <scope>NUCLEOTIDE SEQUENCE [LARGE SCALE GENOMIC DNA]</scope>
    <source>
        <strain evidence="3">ATCC 18683 / 1980 / Ss-1</strain>
    </source>
</reference>
<sequence>MSSNNDVPTTPEGWKQYSESNSLPTIPQKSSVGVNGFKYVQRDIYVDVPTVLASAASARQISIYADVLAFPSPNIDIAVPKFGIIKFITRVVSGSGPLLITLTPAANEQSAFLIYGSTFDQPISFKIGSDSPVSLNLSPDLGNLGAKIILKNGVATLTYLSRYVDLSVSDVEFSKCLSTQIRIASILFWLKPAIALSLASHVARATASSLTGALLNLQAHALGQQISASALTGPNMNYAPSLSLGLYKMVLDGAIATTLAFETQYNRFSDRQAQIADQKLAWKAMLDQENDAVTVQQTLVSNALARWDSATDILNNAENTMQFHQIVLKEKEVLFSSGIEQWKLRQIEGAIFDVFRAVIGFSIAIGELAIGNPTGAAAAPAAAASAVTTIAKAAAAGATNALIKPDTLKALKGGTEAIFKLWDSTNAIVTEVRAQSTRVPSSINLNPAGGDVSGDDQGSADLTSIVSLAAWDDWMLQVDSQLSFAIAQKIEGAGAYQLELRRHAIDGKLLTQARAQAVKLGQEYLQLWLQLHATQANAARLQQLFDTYQDEEDIALEAQSYFYDRLLMLRTSIMIYMRDAVWAYKYYTLSDSSITLDPLKSTLAYQQDSQMIVQEVTISKERYSSDVTSESKYPTREEFKLICVHLAFIPTILTTDLPLDYATSVVTALQSSSNSVVITLSPNIVNRDPSSQNLPPITGPFTDGSMFRVSGMRAFILGAVPHTYKNNTALVRLTISTSGVYADVQGDNVYGFTIKALNRPFEYLMARDGTPSLPPIKDSIIKSQDYVDPTPFAQWTVKILNPQDFDLTGLTGLKLYWEGSARFNVH</sequence>
<dbReference type="EMBL" id="CH476626">
    <property type="protein sequence ID" value="EDO02684.1"/>
    <property type="molecule type" value="Genomic_DNA"/>
</dbReference>
<proteinExistence type="predicted"/>
<dbReference type="OMA" id="MLRTSIM"/>
<evidence type="ECO:0000313" key="2">
    <source>
        <dbReference type="EMBL" id="EDO02684.1"/>
    </source>
</evidence>
<dbReference type="KEGG" id="ssl:SS1G_05161"/>
<dbReference type="InParanoid" id="A7EIL8"/>
<protein>
    <submittedName>
        <fullName evidence="2">Uncharacterized protein</fullName>
    </submittedName>
</protein>
<evidence type="ECO:0000313" key="3">
    <source>
        <dbReference type="Proteomes" id="UP000001312"/>
    </source>
</evidence>
<dbReference type="RefSeq" id="XP_001593733.1">
    <property type="nucleotide sequence ID" value="XM_001593683.1"/>
</dbReference>
<organism evidence="2 3">
    <name type="scientific">Sclerotinia sclerotiorum (strain ATCC 18683 / 1980 / Ss-1)</name>
    <name type="common">White mold</name>
    <name type="synonym">Whetzelinia sclerotiorum</name>
    <dbReference type="NCBI Taxonomy" id="665079"/>
    <lineage>
        <taxon>Eukaryota</taxon>
        <taxon>Fungi</taxon>
        <taxon>Dikarya</taxon>
        <taxon>Ascomycota</taxon>
        <taxon>Pezizomycotina</taxon>
        <taxon>Leotiomycetes</taxon>
        <taxon>Helotiales</taxon>
        <taxon>Sclerotiniaceae</taxon>
        <taxon>Sclerotinia</taxon>
    </lineage>
</organism>
<evidence type="ECO:0000256" key="1">
    <source>
        <dbReference type="SAM" id="MobiDB-lite"/>
    </source>
</evidence>
<dbReference type="eggNOG" id="ENOG502SIS9">
    <property type="taxonomic scope" value="Eukaryota"/>
</dbReference>
<dbReference type="Proteomes" id="UP000001312">
    <property type="component" value="Unassembled WGS sequence"/>
</dbReference>
<dbReference type="AlphaFoldDB" id="A7EIL8"/>
<accession>A7EIL8</accession>
<dbReference type="HOGENOM" id="CLU_017935_0_0_1"/>
<dbReference type="PANTHER" id="PTHR34714">
    <property type="entry name" value="EGF-LIKE DOMAIN-CONTAINING PROTEIN"/>
    <property type="match status" value="1"/>
</dbReference>
<dbReference type="PANTHER" id="PTHR34714:SF2">
    <property type="entry name" value="EGF-LIKE DOMAIN-CONTAINING PROTEIN"/>
    <property type="match status" value="1"/>
</dbReference>